<keyword evidence="3" id="KW-1185">Reference proteome</keyword>
<dbReference type="InterPro" id="IPR052928">
    <property type="entry name" value="Desiccation-related_membrane"/>
</dbReference>
<evidence type="ECO:0008006" key="4">
    <source>
        <dbReference type="Google" id="ProtNLM"/>
    </source>
</evidence>
<proteinExistence type="predicted"/>
<evidence type="ECO:0000256" key="1">
    <source>
        <dbReference type="SAM" id="Phobius"/>
    </source>
</evidence>
<evidence type="ECO:0000313" key="3">
    <source>
        <dbReference type="Proteomes" id="UP001317705"/>
    </source>
</evidence>
<dbReference type="InterPro" id="IPR024623">
    <property type="entry name" value="YtxH"/>
</dbReference>
<dbReference type="EMBL" id="AP027151">
    <property type="protein sequence ID" value="BDV43857.1"/>
    <property type="molecule type" value="Genomic_DNA"/>
</dbReference>
<dbReference type="PANTHER" id="PTHR35792:SF2">
    <property type="entry name" value="GENERAL STRESS PROTEIN"/>
    <property type="match status" value="1"/>
</dbReference>
<accession>A0ABN6VYY0</accession>
<organism evidence="2 3">
    <name type="scientific">Geotalea uraniireducens</name>
    <dbReference type="NCBI Taxonomy" id="351604"/>
    <lineage>
        <taxon>Bacteria</taxon>
        <taxon>Pseudomonadati</taxon>
        <taxon>Thermodesulfobacteriota</taxon>
        <taxon>Desulfuromonadia</taxon>
        <taxon>Geobacterales</taxon>
        <taxon>Geobacteraceae</taxon>
        <taxon>Geotalea</taxon>
    </lineage>
</organism>
<gene>
    <name evidence="2" type="ORF">GURASL_27800</name>
</gene>
<dbReference type="Pfam" id="PF12732">
    <property type="entry name" value="YtxH"/>
    <property type="match status" value="1"/>
</dbReference>
<sequence>MADEDKSVSVGTVFLSFIAGAAVGAGLGLLLAPKTGREMRESIMDLTDEAVDKIKGFTKEAQAKIKDTYDETKDLISEKKSIVTSAIEAGKEAMDREREKYRQM</sequence>
<keyword evidence="1" id="KW-1133">Transmembrane helix</keyword>
<reference evidence="2 3" key="1">
    <citation type="submission" date="2022-12" db="EMBL/GenBank/DDBJ databases">
        <title>Polyphasic characterization of Geotalea uranireducens NIT-SL11 newly isolated from a complex of sewage sludge and microbially reduced graphene oxide.</title>
        <authorList>
            <person name="Xie L."/>
            <person name="Yoshida N."/>
            <person name="Meng L."/>
        </authorList>
    </citation>
    <scope>NUCLEOTIDE SEQUENCE [LARGE SCALE GENOMIC DNA]</scope>
    <source>
        <strain evidence="2 3">NIT-SL11</strain>
    </source>
</reference>
<dbReference type="PANTHER" id="PTHR35792">
    <property type="entry name" value="GENERAL STRESS PROTEIN"/>
    <property type="match status" value="1"/>
</dbReference>
<dbReference type="Proteomes" id="UP001317705">
    <property type="component" value="Chromosome"/>
</dbReference>
<protein>
    <recommendedName>
        <fullName evidence="4">Gas vesicle protein</fullName>
    </recommendedName>
</protein>
<evidence type="ECO:0000313" key="2">
    <source>
        <dbReference type="EMBL" id="BDV43857.1"/>
    </source>
</evidence>
<keyword evidence="1" id="KW-0812">Transmembrane</keyword>
<keyword evidence="1" id="KW-0472">Membrane</keyword>
<dbReference type="RefSeq" id="WP_281999978.1">
    <property type="nucleotide sequence ID" value="NZ_AP027151.1"/>
</dbReference>
<feature type="transmembrane region" description="Helical" evidence="1">
    <location>
        <begin position="12"/>
        <end position="32"/>
    </location>
</feature>
<name>A0ABN6VYY0_9BACT</name>